<sequence length="235" mass="26826">MAQHYQHSPDRIIEIPNDPTPPDTTIIHLPPGQLYHRYPSTSAGSSFPMAGGGGKASKFRSILCWAIFVLVVIVLSFLIFVFVLYIALKPKAPKFSIRDFTDEYSGGVGGFKLRLSAYNPNAHMGLFIKHDGGGFADLSLNDREIARGRPPDVYLAKRNTTRFEVWLEGSRDGARWVWEEEEEMRFEMDVKVRLKLWLVKAWDMKMDVKCRFRASRQVSNGTHVVSQTCRDKIKF</sequence>
<evidence type="ECO:0000256" key="2">
    <source>
        <dbReference type="ARBA" id="ARBA00022692"/>
    </source>
</evidence>
<protein>
    <recommendedName>
        <fullName evidence="6">Late embryogenesis abundant protein LEA-2 subgroup domain-containing protein</fullName>
    </recommendedName>
</protein>
<keyword evidence="8" id="KW-1185">Reference proteome</keyword>
<evidence type="ECO:0000256" key="5">
    <source>
        <dbReference type="SAM" id="Phobius"/>
    </source>
</evidence>
<dbReference type="Pfam" id="PF03168">
    <property type="entry name" value="LEA_2"/>
    <property type="match status" value="1"/>
</dbReference>
<evidence type="ECO:0000313" key="8">
    <source>
        <dbReference type="Proteomes" id="UP000594263"/>
    </source>
</evidence>
<evidence type="ECO:0000256" key="1">
    <source>
        <dbReference type="ARBA" id="ARBA00004167"/>
    </source>
</evidence>
<dbReference type="GO" id="GO:0005886">
    <property type="term" value="C:plasma membrane"/>
    <property type="evidence" value="ECO:0007669"/>
    <property type="project" value="TreeGrafter"/>
</dbReference>
<dbReference type="Gramene" id="Kaladp0607s0048.1.v1.1">
    <property type="protein sequence ID" value="Kaladp0607s0048.1.v1.1.CDS.1"/>
    <property type="gene ID" value="Kaladp0607s0048.v1.1"/>
</dbReference>
<evidence type="ECO:0000256" key="3">
    <source>
        <dbReference type="ARBA" id="ARBA00022989"/>
    </source>
</evidence>
<proteinExistence type="predicted"/>
<evidence type="ECO:0000313" key="7">
    <source>
        <dbReference type="EnsemblPlants" id="Kaladp0607s0048.1.v1.1.CDS.1"/>
    </source>
</evidence>
<keyword evidence="3 5" id="KW-1133">Transmembrane helix</keyword>
<reference evidence="7" key="1">
    <citation type="submission" date="2021-01" db="UniProtKB">
        <authorList>
            <consortium name="EnsemblPlants"/>
        </authorList>
    </citation>
    <scope>IDENTIFICATION</scope>
</reference>
<organism evidence="7 8">
    <name type="scientific">Kalanchoe fedtschenkoi</name>
    <name type="common">Lavender scallops</name>
    <name type="synonym">South American air plant</name>
    <dbReference type="NCBI Taxonomy" id="63787"/>
    <lineage>
        <taxon>Eukaryota</taxon>
        <taxon>Viridiplantae</taxon>
        <taxon>Streptophyta</taxon>
        <taxon>Embryophyta</taxon>
        <taxon>Tracheophyta</taxon>
        <taxon>Spermatophyta</taxon>
        <taxon>Magnoliopsida</taxon>
        <taxon>eudicotyledons</taxon>
        <taxon>Gunneridae</taxon>
        <taxon>Pentapetalae</taxon>
        <taxon>Saxifragales</taxon>
        <taxon>Crassulaceae</taxon>
        <taxon>Kalanchoe</taxon>
    </lineage>
</organism>
<dbReference type="GO" id="GO:0098542">
    <property type="term" value="P:defense response to other organism"/>
    <property type="evidence" value="ECO:0007669"/>
    <property type="project" value="InterPro"/>
</dbReference>
<accession>A0A7N1A6N8</accession>
<name>A0A7N1A6N8_KALFE</name>
<evidence type="ECO:0000256" key="4">
    <source>
        <dbReference type="ARBA" id="ARBA00023136"/>
    </source>
</evidence>
<dbReference type="InterPro" id="IPR044839">
    <property type="entry name" value="NDR1-like"/>
</dbReference>
<dbReference type="Proteomes" id="UP000594263">
    <property type="component" value="Unplaced"/>
</dbReference>
<keyword evidence="4 5" id="KW-0472">Membrane</keyword>
<feature type="transmembrane region" description="Helical" evidence="5">
    <location>
        <begin position="62"/>
        <end position="88"/>
    </location>
</feature>
<evidence type="ECO:0000259" key="6">
    <source>
        <dbReference type="Pfam" id="PF03168"/>
    </source>
</evidence>
<dbReference type="PANTHER" id="PTHR31234:SF2">
    <property type="entry name" value="OS05G0199100 PROTEIN"/>
    <property type="match status" value="1"/>
</dbReference>
<comment type="subcellular location">
    <subcellularLocation>
        <location evidence="1">Membrane</location>
        <topology evidence="1">Single-pass membrane protein</topology>
    </subcellularLocation>
</comment>
<dbReference type="EnsemblPlants" id="Kaladp0607s0048.1.v1.1">
    <property type="protein sequence ID" value="Kaladp0607s0048.1.v1.1.CDS.1"/>
    <property type="gene ID" value="Kaladp0607s0048.v1.1"/>
</dbReference>
<dbReference type="InterPro" id="IPR004864">
    <property type="entry name" value="LEA_2"/>
</dbReference>
<dbReference type="AlphaFoldDB" id="A0A7N1A6N8"/>
<keyword evidence="2 5" id="KW-0812">Transmembrane</keyword>
<dbReference type="PANTHER" id="PTHR31234">
    <property type="entry name" value="LATE EMBRYOGENESIS ABUNDANT (LEA) HYDROXYPROLINE-RICH GLYCOPROTEIN FAMILY"/>
    <property type="match status" value="1"/>
</dbReference>
<feature type="domain" description="Late embryogenesis abundant protein LEA-2 subgroup" evidence="6">
    <location>
        <begin position="115"/>
        <end position="210"/>
    </location>
</feature>